<dbReference type="RefSeq" id="WP_071062302.1">
    <property type="nucleotide sequence ID" value="NZ_MAXA01000136.1"/>
</dbReference>
<gene>
    <name evidence="1" type="ORF">BBK14_15405</name>
</gene>
<dbReference type="Proteomes" id="UP000179769">
    <property type="component" value="Unassembled WGS sequence"/>
</dbReference>
<dbReference type="EMBL" id="MAXA01000136">
    <property type="protein sequence ID" value="OHV34500.1"/>
    <property type="molecule type" value="Genomic_DNA"/>
</dbReference>
<comment type="caution">
    <text evidence="1">The sequence shown here is derived from an EMBL/GenBank/DDBJ whole genome shotgun (WGS) entry which is preliminary data.</text>
</comment>
<accession>A0A1S1QKI8</accession>
<dbReference type="AlphaFoldDB" id="A0A1S1QKI8"/>
<keyword evidence="2" id="KW-1185">Reference proteome</keyword>
<sequence length="228" mass="25262">MQGHTKAQRWKPDRFTITVPDNWFALDTQAARSSVAISRMAAARVRDHPRLAGQDSSVARILREAAAYADRRGAVYCAVMIEEVRGAGLSACLTVCLHSAQDEPDLRRSSRHGRDLGRPARDLLRHGRAVPYLPSRRWWRRVGFVDLPAAGRAVRTCAFEQQRPMDGGPVAIRLVMRTTVPIPGLDRVAVISCASPNTGLAPALHGLFEEVTATFRFIHDPQLPELEL</sequence>
<evidence type="ECO:0000313" key="2">
    <source>
        <dbReference type="Proteomes" id="UP000179769"/>
    </source>
</evidence>
<protein>
    <submittedName>
        <fullName evidence="1">Uncharacterized protein</fullName>
    </submittedName>
</protein>
<name>A0A1S1QKI8_9ACTN</name>
<dbReference type="OrthoDB" id="3522185at2"/>
<organism evidence="1 2">
    <name type="scientific">Parafrankia soli</name>
    <dbReference type="NCBI Taxonomy" id="2599596"/>
    <lineage>
        <taxon>Bacteria</taxon>
        <taxon>Bacillati</taxon>
        <taxon>Actinomycetota</taxon>
        <taxon>Actinomycetes</taxon>
        <taxon>Frankiales</taxon>
        <taxon>Frankiaceae</taxon>
        <taxon>Parafrankia</taxon>
    </lineage>
</organism>
<proteinExistence type="predicted"/>
<evidence type="ECO:0000313" key="1">
    <source>
        <dbReference type="EMBL" id="OHV34500.1"/>
    </source>
</evidence>
<reference evidence="2" key="1">
    <citation type="submission" date="2016-07" db="EMBL/GenBank/DDBJ databases">
        <title>Frankia sp. NRRL B-16219 Genome sequencing.</title>
        <authorList>
            <person name="Ghodhbane-Gtari F."/>
            <person name="Swanson E."/>
            <person name="Gueddou A."/>
            <person name="Louati M."/>
            <person name="Nouioui I."/>
            <person name="Hezbri K."/>
            <person name="Abebe-Akele F."/>
            <person name="Simpson S."/>
            <person name="Morris K."/>
            <person name="Thomas K."/>
            <person name="Gtari M."/>
            <person name="Tisa L.S."/>
        </authorList>
    </citation>
    <scope>NUCLEOTIDE SEQUENCE [LARGE SCALE GENOMIC DNA]</scope>
    <source>
        <strain evidence="2">NRRL B-16219</strain>
    </source>
</reference>